<dbReference type="EMBL" id="CP090958">
    <property type="protein sequence ID" value="WGW11111.1"/>
    <property type="molecule type" value="Genomic_DNA"/>
</dbReference>
<dbReference type="InterPro" id="IPR042070">
    <property type="entry name" value="PucR_C-HTH_sf"/>
</dbReference>
<protein>
    <submittedName>
        <fullName evidence="3">Helix-turn-helix domain-containing protein</fullName>
    </submittedName>
</protein>
<evidence type="ECO:0000313" key="4">
    <source>
        <dbReference type="Proteomes" id="UP001209083"/>
    </source>
</evidence>
<dbReference type="InterPro" id="IPR025736">
    <property type="entry name" value="PucR_C-HTH_dom"/>
</dbReference>
<dbReference type="Gene3D" id="1.10.10.2840">
    <property type="entry name" value="PucR C-terminal helix-turn-helix domain"/>
    <property type="match status" value="1"/>
</dbReference>
<organism evidence="3 4">
    <name type="scientific">Saxibacter everestensis</name>
    <dbReference type="NCBI Taxonomy" id="2909229"/>
    <lineage>
        <taxon>Bacteria</taxon>
        <taxon>Bacillati</taxon>
        <taxon>Actinomycetota</taxon>
        <taxon>Actinomycetes</taxon>
        <taxon>Micrococcales</taxon>
        <taxon>Brevibacteriaceae</taxon>
        <taxon>Saxibacter</taxon>
    </lineage>
</organism>
<dbReference type="Pfam" id="PF13556">
    <property type="entry name" value="HTH_30"/>
    <property type="match status" value="1"/>
</dbReference>
<dbReference type="InterPro" id="IPR051448">
    <property type="entry name" value="CdaR-like_regulators"/>
</dbReference>
<keyword evidence="4" id="KW-1185">Reference proteome</keyword>
<dbReference type="PANTHER" id="PTHR33744">
    <property type="entry name" value="CARBOHYDRATE DIACID REGULATOR"/>
    <property type="match status" value="1"/>
</dbReference>
<dbReference type="PANTHER" id="PTHR33744:SF1">
    <property type="entry name" value="DNA-BINDING TRANSCRIPTIONAL ACTIVATOR ADER"/>
    <property type="match status" value="1"/>
</dbReference>
<evidence type="ECO:0000313" key="3">
    <source>
        <dbReference type="EMBL" id="WGW11111.1"/>
    </source>
</evidence>
<gene>
    <name evidence="3" type="ORF">LWF01_13535</name>
</gene>
<evidence type="ECO:0000259" key="1">
    <source>
        <dbReference type="Pfam" id="PF13556"/>
    </source>
</evidence>
<dbReference type="RefSeq" id="WP_349637894.1">
    <property type="nucleotide sequence ID" value="NZ_CP090958.1"/>
</dbReference>
<dbReference type="InterPro" id="IPR025751">
    <property type="entry name" value="RsbRD_N_dom"/>
</dbReference>
<accession>A0ABY8QS91</accession>
<evidence type="ECO:0000259" key="2">
    <source>
        <dbReference type="Pfam" id="PF14361"/>
    </source>
</evidence>
<name>A0ABY8QS91_9MICO</name>
<dbReference type="Pfam" id="PF14361">
    <property type="entry name" value="RsbRD_N"/>
    <property type="match status" value="1"/>
</dbReference>
<reference evidence="3 4" key="1">
    <citation type="submission" date="2023-05" db="EMBL/GenBank/DDBJ databases">
        <title>Lithophilousrod everest ZFBP1038 complete genpme.</title>
        <authorList>
            <person name="Tian M."/>
        </authorList>
    </citation>
    <scope>NUCLEOTIDE SEQUENCE [LARGE SCALE GENOMIC DNA]</scope>
    <source>
        <strain evidence="3 4">ZFBP1038</strain>
    </source>
</reference>
<feature type="domain" description="PucR C-terminal helix-turn-helix" evidence="1">
    <location>
        <begin position="340"/>
        <end position="389"/>
    </location>
</feature>
<proteinExistence type="predicted"/>
<sequence>MQDLPQLKLQTLDRWRELVQDLQGDIGRLLDTFLESLADNSPYTSGLVTPEDITESGVHSFQLLLAALLSDDEVPDFGVLPTQLGRRRARQGVPAENLVAAVRLDFKIIWASLLRRATTDDMPVLSVHVERVWQVVDEYARQVQHSYLTERAIMAQEERSQQERYVALLFGSQGRLPEQLRQIALSLKVDSFSDFRVCAASGPAATSLRHAAHLAAERGQSCYVHEQGVCTVAFWPVTNRPGGPGRSNQDRFGTLDERIPGLAQVACADIPVVRGLAAVPAAAEQAAELLPLLTPEDRGPRQLRSLWQRVAKRRLDDVGNLSSLILGGLDTCTGDERERLIETVRAYLRFGNIAETAQASYCHRNTVLNRLRRFEDLTDINVTVPNEAALAVVLLS</sequence>
<dbReference type="Proteomes" id="UP001209083">
    <property type="component" value="Chromosome"/>
</dbReference>
<feature type="domain" description="RsbT co-antagonist protein RsbRD N-terminal" evidence="2">
    <location>
        <begin position="28"/>
        <end position="161"/>
    </location>
</feature>